<proteinExistence type="predicted"/>
<protein>
    <recommendedName>
        <fullName evidence="1">GH18 domain-containing protein</fullName>
    </recommendedName>
</protein>
<dbReference type="OrthoDB" id="73875at2759"/>
<sequence>MSSRASSTSLASPIVLAFPTIDPTACQVGLINPGDEVIYKQFFALPDNVSKWIGIGGFEFSDPGTTTGSDMTSPKDSCKAFIDSLKQFLNKWNFRRIDIDWNGP</sequence>
<comment type="caution">
    <text evidence="2">The sequence shown here is derived from an EMBL/GenBank/DDBJ whole genome shotgun (WGS) entry which is preliminary data.</text>
</comment>
<accession>A0A9P4LGA0</accession>
<name>A0A9P4LGA0_9PLEO</name>
<gene>
    <name evidence="2" type="ORF">EK21DRAFT_118862</name>
</gene>
<organism evidence="2 3">
    <name type="scientific">Setomelanomma holmii</name>
    <dbReference type="NCBI Taxonomy" id="210430"/>
    <lineage>
        <taxon>Eukaryota</taxon>
        <taxon>Fungi</taxon>
        <taxon>Dikarya</taxon>
        <taxon>Ascomycota</taxon>
        <taxon>Pezizomycotina</taxon>
        <taxon>Dothideomycetes</taxon>
        <taxon>Pleosporomycetidae</taxon>
        <taxon>Pleosporales</taxon>
        <taxon>Pleosporineae</taxon>
        <taxon>Phaeosphaeriaceae</taxon>
        <taxon>Setomelanomma</taxon>
    </lineage>
</organism>
<dbReference type="Gene3D" id="3.20.20.80">
    <property type="entry name" value="Glycosidases"/>
    <property type="match status" value="1"/>
</dbReference>
<keyword evidence="3" id="KW-1185">Reference proteome</keyword>
<dbReference type="SUPFAM" id="SSF51445">
    <property type="entry name" value="(Trans)glycosidases"/>
    <property type="match status" value="1"/>
</dbReference>
<dbReference type="AlphaFoldDB" id="A0A9P4LGA0"/>
<evidence type="ECO:0000313" key="3">
    <source>
        <dbReference type="Proteomes" id="UP000799777"/>
    </source>
</evidence>
<dbReference type="Pfam" id="PF00704">
    <property type="entry name" value="Glyco_hydro_18"/>
    <property type="match status" value="1"/>
</dbReference>
<dbReference type="EMBL" id="ML978357">
    <property type="protein sequence ID" value="KAF2023342.1"/>
    <property type="molecule type" value="Genomic_DNA"/>
</dbReference>
<dbReference type="InterPro" id="IPR017853">
    <property type="entry name" value="GH"/>
</dbReference>
<dbReference type="PROSITE" id="PS51910">
    <property type="entry name" value="GH18_2"/>
    <property type="match status" value="1"/>
</dbReference>
<feature type="domain" description="GH18" evidence="1">
    <location>
        <begin position="1"/>
        <end position="104"/>
    </location>
</feature>
<reference evidence="2" key="1">
    <citation type="journal article" date="2020" name="Stud. Mycol.">
        <title>101 Dothideomycetes genomes: a test case for predicting lifestyles and emergence of pathogens.</title>
        <authorList>
            <person name="Haridas S."/>
            <person name="Albert R."/>
            <person name="Binder M."/>
            <person name="Bloem J."/>
            <person name="Labutti K."/>
            <person name="Salamov A."/>
            <person name="Andreopoulos B."/>
            <person name="Baker S."/>
            <person name="Barry K."/>
            <person name="Bills G."/>
            <person name="Bluhm B."/>
            <person name="Cannon C."/>
            <person name="Castanera R."/>
            <person name="Culley D."/>
            <person name="Daum C."/>
            <person name="Ezra D."/>
            <person name="Gonzalez J."/>
            <person name="Henrissat B."/>
            <person name="Kuo A."/>
            <person name="Liang C."/>
            <person name="Lipzen A."/>
            <person name="Lutzoni F."/>
            <person name="Magnuson J."/>
            <person name="Mondo S."/>
            <person name="Nolan M."/>
            <person name="Ohm R."/>
            <person name="Pangilinan J."/>
            <person name="Park H.-J."/>
            <person name="Ramirez L."/>
            <person name="Alfaro M."/>
            <person name="Sun H."/>
            <person name="Tritt A."/>
            <person name="Yoshinaga Y."/>
            <person name="Zwiers L.-H."/>
            <person name="Turgeon B."/>
            <person name="Goodwin S."/>
            <person name="Spatafora J."/>
            <person name="Crous P."/>
            <person name="Grigoriev I."/>
        </authorList>
    </citation>
    <scope>NUCLEOTIDE SEQUENCE</scope>
    <source>
        <strain evidence="2">CBS 110217</strain>
    </source>
</reference>
<evidence type="ECO:0000259" key="1">
    <source>
        <dbReference type="PROSITE" id="PS51910"/>
    </source>
</evidence>
<dbReference type="InterPro" id="IPR001223">
    <property type="entry name" value="Glyco_hydro18_cat"/>
</dbReference>
<evidence type="ECO:0000313" key="2">
    <source>
        <dbReference type="EMBL" id="KAF2023342.1"/>
    </source>
</evidence>
<dbReference type="Proteomes" id="UP000799777">
    <property type="component" value="Unassembled WGS sequence"/>
</dbReference>
<dbReference type="GO" id="GO:0005975">
    <property type="term" value="P:carbohydrate metabolic process"/>
    <property type="evidence" value="ECO:0007669"/>
    <property type="project" value="InterPro"/>
</dbReference>